<evidence type="ECO:0000313" key="2">
    <source>
        <dbReference type="Proteomes" id="UP000266385"/>
    </source>
</evidence>
<sequence length="90" mass="9639">MGQHQRVCFSGGRCDLADHQSGFEHGLDESLPNLGVIADIFDQPRVAKTGGYPTDGGLRLIVNSAQCQRVRGLGNVCDGAGSAFRRRRAP</sequence>
<evidence type="ECO:0000313" key="1">
    <source>
        <dbReference type="EMBL" id="RIJ26447.1"/>
    </source>
</evidence>
<dbReference type="EMBL" id="QWFX01000016">
    <property type="protein sequence ID" value="RIJ26447.1"/>
    <property type="molecule type" value="Genomic_DNA"/>
</dbReference>
<dbReference type="AlphaFoldDB" id="A0A399R946"/>
<keyword evidence="2" id="KW-1185">Reference proteome</keyword>
<gene>
    <name evidence="1" type="ORF">D1223_15815</name>
</gene>
<dbReference type="Proteomes" id="UP000266385">
    <property type="component" value="Unassembled WGS sequence"/>
</dbReference>
<accession>A0A399R946</accession>
<comment type="caution">
    <text evidence="1">The sequence shown here is derived from an EMBL/GenBank/DDBJ whole genome shotgun (WGS) entry which is preliminary data.</text>
</comment>
<organism evidence="1 2">
    <name type="scientific">Henriciella mobilis</name>
    <dbReference type="NCBI Taxonomy" id="2305467"/>
    <lineage>
        <taxon>Bacteria</taxon>
        <taxon>Pseudomonadati</taxon>
        <taxon>Pseudomonadota</taxon>
        <taxon>Alphaproteobacteria</taxon>
        <taxon>Hyphomonadales</taxon>
        <taxon>Hyphomonadaceae</taxon>
        <taxon>Henriciella</taxon>
    </lineage>
</organism>
<proteinExistence type="predicted"/>
<name>A0A399R946_9PROT</name>
<protein>
    <submittedName>
        <fullName evidence="1">Uncharacterized protein</fullName>
    </submittedName>
</protein>
<reference evidence="1 2" key="1">
    <citation type="submission" date="2018-08" db="EMBL/GenBank/DDBJ databases">
        <title>Henriciella mobilis sp. nov., isolated from seawater.</title>
        <authorList>
            <person name="Cheng H."/>
            <person name="Wu Y.-H."/>
            <person name="Xu X.-W."/>
            <person name="Guo L.-L."/>
        </authorList>
    </citation>
    <scope>NUCLEOTIDE SEQUENCE [LARGE SCALE GENOMIC DNA]</scope>
    <source>
        <strain evidence="1 2">JN25</strain>
    </source>
</reference>